<comment type="caution">
    <text evidence="9">The sequence shown here is derived from an EMBL/GenBank/DDBJ whole genome shotgun (WGS) entry which is preliminary data.</text>
</comment>
<accession>A0ABD2VSU8</accession>
<keyword evidence="4" id="KW-0805">Transcription regulation</keyword>
<proteinExistence type="inferred from homology"/>
<protein>
    <submittedName>
        <fullName evidence="9">Uncharacterized protein</fullName>
    </submittedName>
</protein>
<dbReference type="PANTHER" id="PTHR13469">
    <property type="entry name" value="HEXAMETHYLENE BISACETAMIDE INDUCIBLE 1"/>
    <property type="match status" value="1"/>
</dbReference>
<keyword evidence="5" id="KW-0175">Coiled coil</keyword>
<feature type="compositionally biased region" description="Polar residues" evidence="8">
    <location>
        <begin position="380"/>
        <end position="390"/>
    </location>
</feature>
<keyword evidence="3" id="KW-0678">Repressor</keyword>
<evidence type="ECO:0000313" key="10">
    <source>
        <dbReference type="Proteomes" id="UP001627154"/>
    </source>
</evidence>
<dbReference type="AlphaFoldDB" id="A0ABD2VSU8"/>
<gene>
    <name evidence="9" type="ORF">TKK_020655</name>
</gene>
<sequence>MEAEIRPSLATTSDSNLHSSEIEIEIVVDGIETNSNTATFVNEQLKAMAVSNESPETIMNSNKTRITNNYNNQHNNDCSSVTSSNILSSNENLNNLIDSTFTRMMSKTVESGSCSGDQDHITMEEGYETFKKRKTRRGKPKHRKLKPYFRQAYLQCMQRCRTASRSTRNKWPHPPPPPPQPASMHFPQTLAPYNTTQFLIEDHNSELPDLEEKIADATSHDLSSNETGASISRTRDSSFSIDSDDDYFYSSPEDEEEFLTKEFRQQYENLHIERLNSLTKAQLITEYIELESRYEMVMKKRELNSNNDGDNSREAKICKKFQQRIEELIQQKEQLIRKVDALQKQLQQRRAGSPMSSIDSESDSDSDSSNNSGSSCARSINKNSPSSTPSAAPGIRLIDDAIHLDDYSKICTPFLDDIQAFKSPRSQCSNIVLSGCENLSCKIPSSPSRELQSNNGIGHTVEKVEFSNKEELPD</sequence>
<feature type="compositionally biased region" description="Polar residues" evidence="8">
    <location>
        <begin position="445"/>
        <end position="457"/>
    </location>
</feature>
<comment type="subcellular location">
    <subcellularLocation>
        <location evidence="1">Nucleus</location>
    </subcellularLocation>
</comment>
<name>A0ABD2VSU8_9HYME</name>
<dbReference type="Pfam" id="PF15313">
    <property type="entry name" value="HEXIM"/>
    <property type="match status" value="1"/>
</dbReference>
<organism evidence="9 10">
    <name type="scientific">Trichogramma kaykai</name>
    <dbReference type="NCBI Taxonomy" id="54128"/>
    <lineage>
        <taxon>Eukaryota</taxon>
        <taxon>Metazoa</taxon>
        <taxon>Ecdysozoa</taxon>
        <taxon>Arthropoda</taxon>
        <taxon>Hexapoda</taxon>
        <taxon>Insecta</taxon>
        <taxon>Pterygota</taxon>
        <taxon>Neoptera</taxon>
        <taxon>Endopterygota</taxon>
        <taxon>Hymenoptera</taxon>
        <taxon>Apocrita</taxon>
        <taxon>Proctotrupomorpha</taxon>
        <taxon>Chalcidoidea</taxon>
        <taxon>Trichogrammatidae</taxon>
        <taxon>Trichogramma</taxon>
    </lineage>
</organism>
<dbReference type="GO" id="GO:0005634">
    <property type="term" value="C:nucleus"/>
    <property type="evidence" value="ECO:0007669"/>
    <property type="project" value="UniProtKB-SubCell"/>
</dbReference>
<evidence type="ECO:0000256" key="3">
    <source>
        <dbReference type="ARBA" id="ARBA00022491"/>
    </source>
</evidence>
<comment type="similarity">
    <text evidence="2">Belongs to the HEXIM family.</text>
</comment>
<keyword evidence="6" id="KW-0804">Transcription</keyword>
<dbReference type="PANTHER" id="PTHR13469:SF8">
    <property type="entry name" value="HEXIM P-TEFB COMPLEX SUBUNIT 1"/>
    <property type="match status" value="1"/>
</dbReference>
<dbReference type="EMBL" id="JBJJXI010000196">
    <property type="protein sequence ID" value="KAL3383472.1"/>
    <property type="molecule type" value="Genomic_DNA"/>
</dbReference>
<dbReference type="PRINTS" id="PR02094">
    <property type="entry name" value="HEXIMFAMILY"/>
</dbReference>
<evidence type="ECO:0000256" key="1">
    <source>
        <dbReference type="ARBA" id="ARBA00004123"/>
    </source>
</evidence>
<dbReference type="InterPro" id="IPR024872">
    <property type="entry name" value="HEXIM"/>
</dbReference>
<evidence type="ECO:0000256" key="5">
    <source>
        <dbReference type="ARBA" id="ARBA00023054"/>
    </source>
</evidence>
<evidence type="ECO:0000256" key="2">
    <source>
        <dbReference type="ARBA" id="ARBA00008409"/>
    </source>
</evidence>
<feature type="region of interest" description="Disordered" evidence="8">
    <location>
        <begin position="445"/>
        <end position="474"/>
    </location>
</feature>
<dbReference type="Proteomes" id="UP001627154">
    <property type="component" value="Unassembled WGS sequence"/>
</dbReference>
<evidence type="ECO:0000256" key="4">
    <source>
        <dbReference type="ARBA" id="ARBA00023015"/>
    </source>
</evidence>
<evidence type="ECO:0000256" key="6">
    <source>
        <dbReference type="ARBA" id="ARBA00023163"/>
    </source>
</evidence>
<evidence type="ECO:0000256" key="8">
    <source>
        <dbReference type="SAM" id="MobiDB-lite"/>
    </source>
</evidence>
<feature type="compositionally biased region" description="Low complexity" evidence="8">
    <location>
        <begin position="367"/>
        <end position="379"/>
    </location>
</feature>
<reference evidence="9 10" key="1">
    <citation type="journal article" date="2024" name="bioRxiv">
        <title>A reference genome for Trichogramma kaykai: A tiny desert-dwelling parasitoid wasp with competing sex-ratio distorters.</title>
        <authorList>
            <person name="Culotta J."/>
            <person name="Lindsey A.R."/>
        </authorList>
    </citation>
    <scope>NUCLEOTIDE SEQUENCE [LARGE SCALE GENOMIC DNA]</scope>
    <source>
        <strain evidence="9 10">KSX58</strain>
    </source>
</reference>
<keyword evidence="7" id="KW-0539">Nucleus</keyword>
<feature type="region of interest" description="Disordered" evidence="8">
    <location>
        <begin position="346"/>
        <end position="392"/>
    </location>
</feature>
<evidence type="ECO:0000256" key="7">
    <source>
        <dbReference type="ARBA" id="ARBA00023242"/>
    </source>
</evidence>
<evidence type="ECO:0000313" key="9">
    <source>
        <dbReference type="EMBL" id="KAL3383472.1"/>
    </source>
</evidence>
<feature type="compositionally biased region" description="Basic and acidic residues" evidence="8">
    <location>
        <begin position="460"/>
        <end position="474"/>
    </location>
</feature>
<keyword evidence="10" id="KW-1185">Reference proteome</keyword>
<dbReference type="Gene3D" id="6.10.250.2910">
    <property type="match status" value="1"/>
</dbReference>